<dbReference type="GO" id="GO:0016787">
    <property type="term" value="F:hydrolase activity"/>
    <property type="evidence" value="ECO:0007669"/>
    <property type="project" value="UniProtKB-KW"/>
</dbReference>
<feature type="region of interest" description="Disordered" evidence="6">
    <location>
        <begin position="1"/>
        <end position="22"/>
    </location>
</feature>
<dbReference type="PANTHER" id="PTHR43808:SF8">
    <property type="entry name" value="PEPTIDASE M20 DIMERISATION DOMAIN-CONTAINING PROTEIN"/>
    <property type="match status" value="1"/>
</dbReference>
<evidence type="ECO:0000256" key="1">
    <source>
        <dbReference type="ARBA" id="ARBA00001947"/>
    </source>
</evidence>
<keyword evidence="3" id="KW-0479">Metal-binding</keyword>
<dbReference type="AlphaFoldDB" id="A0A2U3KJA6"/>
<dbReference type="PANTHER" id="PTHR43808">
    <property type="entry name" value="ACETYLORNITHINE DEACETYLASE"/>
    <property type="match status" value="1"/>
</dbReference>
<dbReference type="Pfam" id="PF07687">
    <property type="entry name" value="M20_dimer"/>
    <property type="match status" value="1"/>
</dbReference>
<evidence type="ECO:0000256" key="3">
    <source>
        <dbReference type="ARBA" id="ARBA00022723"/>
    </source>
</evidence>
<evidence type="ECO:0000313" key="8">
    <source>
        <dbReference type="EMBL" id="SPF39735.1"/>
    </source>
</evidence>
<evidence type="ECO:0000256" key="6">
    <source>
        <dbReference type="SAM" id="MobiDB-lite"/>
    </source>
</evidence>
<dbReference type="SUPFAM" id="SSF53187">
    <property type="entry name" value="Zn-dependent exopeptidases"/>
    <property type="match status" value="1"/>
</dbReference>
<gene>
    <name evidence="8" type="ORF">SBA1_290096</name>
</gene>
<evidence type="ECO:0000259" key="7">
    <source>
        <dbReference type="Pfam" id="PF07687"/>
    </source>
</evidence>
<evidence type="ECO:0000256" key="2">
    <source>
        <dbReference type="ARBA" id="ARBA00006247"/>
    </source>
</evidence>
<evidence type="ECO:0000313" key="9">
    <source>
        <dbReference type="Proteomes" id="UP000238701"/>
    </source>
</evidence>
<dbReference type="Gene3D" id="3.30.70.360">
    <property type="match status" value="1"/>
</dbReference>
<dbReference type="Gene3D" id="3.40.630.10">
    <property type="entry name" value="Zn peptidases"/>
    <property type="match status" value="1"/>
</dbReference>
<reference evidence="9" key="1">
    <citation type="submission" date="2018-02" db="EMBL/GenBank/DDBJ databases">
        <authorList>
            <person name="Hausmann B."/>
        </authorList>
    </citation>
    <scope>NUCLEOTIDE SEQUENCE [LARGE SCALE GENOMIC DNA]</scope>
    <source>
        <strain evidence="9">Peat soil MAG SbA1</strain>
    </source>
</reference>
<keyword evidence="4" id="KW-0378">Hydrolase</keyword>
<dbReference type="InterPro" id="IPR002933">
    <property type="entry name" value="Peptidase_M20"/>
</dbReference>
<dbReference type="Proteomes" id="UP000238701">
    <property type="component" value="Unassembled WGS sequence"/>
</dbReference>
<comment type="cofactor">
    <cofactor evidence="1">
        <name>Zn(2+)</name>
        <dbReference type="ChEBI" id="CHEBI:29105"/>
    </cofactor>
</comment>
<dbReference type="Gene3D" id="1.10.150.900">
    <property type="match status" value="1"/>
</dbReference>
<dbReference type="EMBL" id="OMOD01000121">
    <property type="protein sequence ID" value="SPF39735.1"/>
    <property type="molecule type" value="Genomic_DNA"/>
</dbReference>
<proteinExistence type="inferred from homology"/>
<organism evidence="8 9">
    <name type="scientific">Candidatus Sulfotelmatobacter kueseliae</name>
    <dbReference type="NCBI Taxonomy" id="2042962"/>
    <lineage>
        <taxon>Bacteria</taxon>
        <taxon>Pseudomonadati</taxon>
        <taxon>Acidobacteriota</taxon>
        <taxon>Terriglobia</taxon>
        <taxon>Terriglobales</taxon>
        <taxon>Candidatus Korobacteraceae</taxon>
        <taxon>Candidatus Sulfotelmatobacter</taxon>
    </lineage>
</organism>
<protein>
    <submittedName>
        <fullName evidence="8">Peptidase M20</fullName>
    </submittedName>
</protein>
<dbReference type="SUPFAM" id="SSF55031">
    <property type="entry name" value="Bacterial exopeptidase dimerisation domain"/>
    <property type="match status" value="1"/>
</dbReference>
<dbReference type="GO" id="GO:0046872">
    <property type="term" value="F:metal ion binding"/>
    <property type="evidence" value="ECO:0007669"/>
    <property type="project" value="UniProtKB-KW"/>
</dbReference>
<dbReference type="InterPro" id="IPR011650">
    <property type="entry name" value="Peptidase_M20_dimer"/>
</dbReference>
<evidence type="ECO:0000256" key="5">
    <source>
        <dbReference type="ARBA" id="ARBA00022833"/>
    </source>
</evidence>
<sequence>MWGYEARVADAESPSGTASSRLSAEHLQQYSDLAVTWMQEYLRIDTTNPPGNEMRAVAFFKKILDQEGIENRVFEFAPGRGDLWARLSHTTGEAKRPIVLLNHMDVVTSDASHWRVPPFSGEMREGYIWGRGAQDMKDEGLAQLLVMVMLKREQVALDRDVIFLAVSDEEADGTGTDWFIEHQRDLLGNAEFLINEGGENLLENGKVAYVGVDVGEKTTYWLHVVAHGRPGHGSRPIPDSAPNRLVRALDRILDYRTPLRVLPVVDEFLRDMAPYEPPGQAAYYRNILKAIEDKKFQDTVEKDESLNFLLRDTISLTMLGGSGQTNVIPPEAWANLDVRILPGGDPKAVLEAVRRVVNDPNVTVEPLNAEFRVANYSGTDNALFAAIQQVSNKYFPGTPVVPHITSGYTENQRYRPLGIVAYGFTPYAATEEEGNTEHGNDERIRVEEVRRGPRILFDVVAAVAGE</sequence>
<dbReference type="InterPro" id="IPR050072">
    <property type="entry name" value="Peptidase_M20A"/>
</dbReference>
<comment type="similarity">
    <text evidence="2">Belongs to the peptidase M20A family.</text>
</comment>
<dbReference type="InterPro" id="IPR036264">
    <property type="entry name" value="Bact_exopeptidase_dim_dom"/>
</dbReference>
<evidence type="ECO:0000256" key="4">
    <source>
        <dbReference type="ARBA" id="ARBA00022801"/>
    </source>
</evidence>
<accession>A0A2U3KJA6</accession>
<feature type="domain" description="Peptidase M20 dimerisation" evidence="7">
    <location>
        <begin position="215"/>
        <end position="361"/>
    </location>
</feature>
<dbReference type="PIRSF" id="PIRSF036696">
    <property type="entry name" value="ACY-1"/>
    <property type="match status" value="1"/>
</dbReference>
<dbReference type="Pfam" id="PF01546">
    <property type="entry name" value="Peptidase_M20"/>
    <property type="match status" value="1"/>
</dbReference>
<keyword evidence="5" id="KW-0862">Zinc</keyword>
<name>A0A2U3KJA6_9BACT</name>